<accession>A0ABP0HIF0</accession>
<dbReference type="Proteomes" id="UP001642484">
    <property type="component" value="Unassembled WGS sequence"/>
</dbReference>
<protein>
    <submittedName>
        <fullName evidence="1">Uncharacterized protein</fullName>
    </submittedName>
</protein>
<evidence type="ECO:0000313" key="2">
    <source>
        <dbReference type="Proteomes" id="UP001642484"/>
    </source>
</evidence>
<name>A0ABP0HIF0_9DINO</name>
<reference evidence="1 2" key="1">
    <citation type="submission" date="2024-02" db="EMBL/GenBank/DDBJ databases">
        <authorList>
            <person name="Chen Y."/>
            <person name="Shah S."/>
            <person name="Dougan E. K."/>
            <person name="Thang M."/>
            <person name="Chan C."/>
        </authorList>
    </citation>
    <scope>NUCLEOTIDE SEQUENCE [LARGE SCALE GENOMIC DNA]</scope>
</reference>
<dbReference type="EMBL" id="CAXAMN010000536">
    <property type="protein sequence ID" value="CAK8989286.1"/>
    <property type="molecule type" value="Genomic_DNA"/>
</dbReference>
<keyword evidence="2" id="KW-1185">Reference proteome</keyword>
<comment type="caution">
    <text evidence="1">The sequence shown here is derived from an EMBL/GenBank/DDBJ whole genome shotgun (WGS) entry which is preliminary data.</text>
</comment>
<sequence>MCALELGCRLRCRMPLPDAPCTLEPLGVAAMSKARAVETCVLVRCKVLAGCKICALYAVKLSACSAGMSSLPFRACMLVSLRPLQGALARCLWQCAIWLVKAFGGGRHF</sequence>
<organism evidence="1 2">
    <name type="scientific">Durusdinium trenchii</name>
    <dbReference type="NCBI Taxonomy" id="1381693"/>
    <lineage>
        <taxon>Eukaryota</taxon>
        <taxon>Sar</taxon>
        <taxon>Alveolata</taxon>
        <taxon>Dinophyceae</taxon>
        <taxon>Suessiales</taxon>
        <taxon>Symbiodiniaceae</taxon>
        <taxon>Durusdinium</taxon>
    </lineage>
</organism>
<proteinExistence type="predicted"/>
<gene>
    <name evidence="1" type="ORF">CCMP2556_LOCUS1603</name>
</gene>
<evidence type="ECO:0000313" key="1">
    <source>
        <dbReference type="EMBL" id="CAK8989286.1"/>
    </source>
</evidence>